<evidence type="ECO:0000313" key="2">
    <source>
        <dbReference type="Proteomes" id="UP000606786"/>
    </source>
</evidence>
<accession>A0A811TYW9</accession>
<gene>
    <name evidence="1" type="ORF">CCAP1982_LOCUS207</name>
</gene>
<evidence type="ECO:0000313" key="1">
    <source>
        <dbReference type="EMBL" id="CAD6991276.1"/>
    </source>
</evidence>
<protein>
    <submittedName>
        <fullName evidence="1">(Mediterranean fruit fly) hypothetical protein</fullName>
    </submittedName>
</protein>
<reference evidence="1" key="1">
    <citation type="submission" date="2020-11" db="EMBL/GenBank/DDBJ databases">
        <authorList>
            <person name="Whitehead M."/>
        </authorList>
    </citation>
    <scope>NUCLEOTIDE SEQUENCE</scope>
    <source>
        <strain evidence="1">EGII</strain>
    </source>
</reference>
<keyword evidence="2" id="KW-1185">Reference proteome</keyword>
<organism evidence="1 2">
    <name type="scientific">Ceratitis capitata</name>
    <name type="common">Mediterranean fruit fly</name>
    <name type="synonym">Tephritis capitata</name>
    <dbReference type="NCBI Taxonomy" id="7213"/>
    <lineage>
        <taxon>Eukaryota</taxon>
        <taxon>Metazoa</taxon>
        <taxon>Ecdysozoa</taxon>
        <taxon>Arthropoda</taxon>
        <taxon>Hexapoda</taxon>
        <taxon>Insecta</taxon>
        <taxon>Pterygota</taxon>
        <taxon>Neoptera</taxon>
        <taxon>Endopterygota</taxon>
        <taxon>Diptera</taxon>
        <taxon>Brachycera</taxon>
        <taxon>Muscomorpha</taxon>
        <taxon>Tephritoidea</taxon>
        <taxon>Tephritidae</taxon>
        <taxon>Ceratitis</taxon>
        <taxon>Ceratitis</taxon>
    </lineage>
</organism>
<proteinExistence type="predicted"/>
<dbReference type="EMBL" id="CAJHJT010000001">
    <property type="protein sequence ID" value="CAD6991276.1"/>
    <property type="molecule type" value="Genomic_DNA"/>
</dbReference>
<comment type="caution">
    <text evidence="1">The sequence shown here is derived from an EMBL/GenBank/DDBJ whole genome shotgun (WGS) entry which is preliminary data.</text>
</comment>
<name>A0A811TYW9_CERCA</name>
<sequence length="65" mass="7077">MPTITTIANDAETTITITAATLISRKISLDMQEICVESVTQLDRPSFIQFVGAPMTAMMRADVES</sequence>
<dbReference type="Proteomes" id="UP000606786">
    <property type="component" value="Unassembled WGS sequence"/>
</dbReference>
<dbReference type="AlphaFoldDB" id="A0A811TYW9"/>